<protein>
    <submittedName>
        <fullName evidence="2">F-box domain-containing protein</fullName>
    </submittedName>
</protein>
<proteinExistence type="predicted"/>
<organism evidence="1 2">
    <name type="scientific">Steinernema glaseri</name>
    <dbReference type="NCBI Taxonomy" id="37863"/>
    <lineage>
        <taxon>Eukaryota</taxon>
        <taxon>Metazoa</taxon>
        <taxon>Ecdysozoa</taxon>
        <taxon>Nematoda</taxon>
        <taxon>Chromadorea</taxon>
        <taxon>Rhabditida</taxon>
        <taxon>Tylenchina</taxon>
        <taxon>Panagrolaimomorpha</taxon>
        <taxon>Strongyloidoidea</taxon>
        <taxon>Steinernematidae</taxon>
        <taxon>Steinernema</taxon>
    </lineage>
</organism>
<sequence length="355" mass="41436">MDTLAVELVAEIVRLVNRDSKKHLCSTSFSWRPIAEEHFLGEFDLFIELQINSSIPSVDHAISIRPLISQSTQPWNDEFFKDVHLVRDVHLSIQNNFKWKHRFEESIAEEDFRFIQKIFAFGNHGRRMHLTLDVQTNGENPPNQCELLRRLLGAIPCLHVATVDHHNCVKRKGAAEDRRFLVEDLLRNPFERLGIPYVPGIIPQNLKHLLRDNFTAELSQADTHLEKYYVRSYPKQTDRYLCPGNTGIPFATQIDSDTLLIDFVGFRKYMETKDTVAYRFLHADPWDKDFNRHDLFNYCKFAYDVLSAPNDNPHKVIDKVVLVVVLVLVDHFFADGIMRDYLKRFVDILICQVLE</sequence>
<evidence type="ECO:0000313" key="1">
    <source>
        <dbReference type="Proteomes" id="UP000095287"/>
    </source>
</evidence>
<reference evidence="2" key="1">
    <citation type="submission" date="2016-11" db="UniProtKB">
        <authorList>
            <consortium name="WormBaseParasite"/>
        </authorList>
    </citation>
    <scope>IDENTIFICATION</scope>
</reference>
<dbReference type="AlphaFoldDB" id="A0A1I7ZCW4"/>
<accession>A0A1I7ZCW4</accession>
<name>A0A1I7ZCW4_9BILA</name>
<dbReference type="Proteomes" id="UP000095287">
    <property type="component" value="Unplaced"/>
</dbReference>
<dbReference type="WBParaSite" id="L893_g25085.t1">
    <property type="protein sequence ID" value="L893_g25085.t1"/>
    <property type="gene ID" value="L893_g25085"/>
</dbReference>
<keyword evidence="1" id="KW-1185">Reference proteome</keyword>
<evidence type="ECO:0000313" key="2">
    <source>
        <dbReference type="WBParaSite" id="L893_g25085.t1"/>
    </source>
</evidence>